<dbReference type="PRINTS" id="PR00819">
    <property type="entry name" value="CBXCFQXSUPER"/>
</dbReference>
<organism evidence="6 7">
    <name type="scientific">Streptomyces huasconensis</name>
    <dbReference type="NCBI Taxonomy" id="1854574"/>
    <lineage>
        <taxon>Bacteria</taxon>
        <taxon>Bacillati</taxon>
        <taxon>Actinomycetota</taxon>
        <taxon>Actinomycetes</taxon>
        <taxon>Kitasatosporales</taxon>
        <taxon>Streptomycetaceae</taxon>
        <taxon>Streptomyces</taxon>
    </lineage>
</organism>
<evidence type="ECO:0000259" key="5">
    <source>
        <dbReference type="SMART" id="SM00382"/>
    </source>
</evidence>
<dbReference type="SMART" id="SM00382">
    <property type="entry name" value="AAA"/>
    <property type="match status" value="1"/>
</dbReference>
<dbReference type="InterPro" id="IPR000641">
    <property type="entry name" value="CbxX/CfxQ"/>
</dbReference>
<feature type="region of interest" description="Disordered" evidence="4">
    <location>
        <begin position="293"/>
        <end position="318"/>
    </location>
</feature>
<dbReference type="InterPro" id="IPR049078">
    <property type="entry name" value="T7SS_EccA1-like_N"/>
</dbReference>
<comment type="caution">
    <text evidence="6">The sequence shown here is derived from an EMBL/GenBank/DDBJ whole genome shotgun (WGS) entry which is preliminary data.</text>
</comment>
<evidence type="ECO:0000256" key="3">
    <source>
        <dbReference type="ARBA" id="ARBA00022840"/>
    </source>
</evidence>
<keyword evidence="3" id="KW-0067">ATP-binding</keyword>
<dbReference type="InterPro" id="IPR041627">
    <property type="entry name" value="AAA_lid_6"/>
</dbReference>
<evidence type="ECO:0000256" key="2">
    <source>
        <dbReference type="ARBA" id="ARBA00022741"/>
    </source>
</evidence>
<dbReference type="Pfam" id="PF17866">
    <property type="entry name" value="AAA_lid_6"/>
    <property type="match status" value="1"/>
</dbReference>
<comment type="similarity">
    <text evidence="1">Belongs to the CbxX/CfxQ family.</text>
</comment>
<accession>A0ABV3LVE4</accession>
<dbReference type="Pfam" id="PF21545">
    <property type="entry name" value="T7SS_EccA1_N"/>
    <property type="match status" value="1"/>
</dbReference>
<name>A0ABV3LVE4_9ACTN</name>
<dbReference type="SUPFAM" id="SSF48452">
    <property type="entry name" value="TPR-like"/>
    <property type="match status" value="1"/>
</dbReference>
<dbReference type="InterPro" id="IPR003959">
    <property type="entry name" value="ATPase_AAA_core"/>
</dbReference>
<dbReference type="SUPFAM" id="SSF52540">
    <property type="entry name" value="P-loop containing nucleoside triphosphate hydrolases"/>
    <property type="match status" value="1"/>
</dbReference>
<dbReference type="Gene3D" id="1.25.40.10">
    <property type="entry name" value="Tetratricopeptide repeat domain"/>
    <property type="match status" value="1"/>
</dbReference>
<evidence type="ECO:0000256" key="4">
    <source>
        <dbReference type="SAM" id="MobiDB-lite"/>
    </source>
</evidence>
<dbReference type="Proteomes" id="UP001553843">
    <property type="component" value="Unassembled WGS sequence"/>
</dbReference>
<dbReference type="PANTHER" id="PTHR43392">
    <property type="entry name" value="AAA-TYPE ATPASE FAMILY PROTEIN / ANKYRIN REPEAT FAMILY PROTEIN"/>
    <property type="match status" value="1"/>
</dbReference>
<gene>
    <name evidence="6" type="ORF">AB0887_15865</name>
</gene>
<sequence length="630" mass="68487">MDFDAVGSPAPADLAWLRGVDAYTMGAYPQAEEEFRAAVRMDAGMADAWLGLHALRVDTTTALLRMFQHRTRFGEQRVRHARTLNSWYWLGWWVQPLLESTRDLLLAHASHWLDGRHVPELDRALAGLPPVDADPQVRFLHACRAYLVKDWEQLVRHTDPLVDDPMLGIEAGLFGGMARVRLEMYGQAEPLLSAALMRCRSEQPQRKELRYWLARAHEGTGRSAAALPLYRAVHRVDASFMDTSARLAAIAEGDGYDEAADLATAITLAGGGQDALEGPDGIDVLFGTEGRDVKVTGLEPPPGGPPPAQSGSSEADAVREKAVIPVKPGPAQRPPGPTDPALLEAALAELEGMVGLEPVKRQVKALSAQLNMARLRIAQGLPVQPPKRHFVFSGPSGTGKTTVARILGRVFYALGLLGGDHLVEAQRADLVGEYLGQTAVKANELIDSAIGGVLFVDEAYSLSNSGYGKGDAYGDEALQVLLKRAEDNRDHLVVILAGYPEGMDRLLAANPGLSSRFTTRVDFPSYRPLELTAIGEVLAAENGDVWDEEAVEELRSISGHVVDQGWIDELGNGRFLRTLYEKSCAYRDLRLSCYPGEPGREDLSTLRLPDLMQAYGEVLSGRGPQDTPGC</sequence>
<dbReference type="Pfam" id="PF00004">
    <property type="entry name" value="AAA"/>
    <property type="match status" value="1"/>
</dbReference>
<feature type="compositionally biased region" description="Pro residues" evidence="4">
    <location>
        <begin position="299"/>
        <end position="308"/>
    </location>
</feature>
<dbReference type="PANTHER" id="PTHR43392:SF2">
    <property type="entry name" value="AAA-TYPE ATPASE FAMILY PROTEIN _ ANKYRIN REPEAT FAMILY PROTEIN"/>
    <property type="match status" value="1"/>
</dbReference>
<dbReference type="EMBL" id="JBEYRS010000005">
    <property type="protein sequence ID" value="MEW2363412.1"/>
    <property type="molecule type" value="Genomic_DNA"/>
</dbReference>
<dbReference type="InterPro" id="IPR050773">
    <property type="entry name" value="CbxX/CfxQ_RuBisCO_ESX"/>
</dbReference>
<reference evidence="6 7" key="1">
    <citation type="submission" date="2024-06" db="EMBL/GenBank/DDBJ databases">
        <title>The Natural Products Discovery Center: Release of the First 8490 Sequenced Strains for Exploring Actinobacteria Biosynthetic Diversity.</title>
        <authorList>
            <person name="Kalkreuter E."/>
            <person name="Kautsar S.A."/>
            <person name="Yang D."/>
            <person name="Bader C.D."/>
            <person name="Teijaro C.N."/>
            <person name="Fluegel L."/>
            <person name="Davis C.M."/>
            <person name="Simpson J.R."/>
            <person name="Lauterbach L."/>
            <person name="Steele A.D."/>
            <person name="Gui C."/>
            <person name="Meng S."/>
            <person name="Li G."/>
            <person name="Viehrig K."/>
            <person name="Ye F."/>
            <person name="Su P."/>
            <person name="Kiefer A.F."/>
            <person name="Nichols A."/>
            <person name="Cepeda A.J."/>
            <person name="Yan W."/>
            <person name="Fan B."/>
            <person name="Jiang Y."/>
            <person name="Adhikari A."/>
            <person name="Zheng C.-J."/>
            <person name="Schuster L."/>
            <person name="Cowan T.M."/>
            <person name="Smanski M.J."/>
            <person name="Chevrette M.G."/>
            <person name="De Carvalho L.P.S."/>
            <person name="Shen B."/>
        </authorList>
    </citation>
    <scope>NUCLEOTIDE SEQUENCE [LARGE SCALE GENOMIC DNA]</scope>
    <source>
        <strain evidence="6 7">NPDC047833</strain>
    </source>
</reference>
<dbReference type="Gene3D" id="1.10.8.60">
    <property type="match status" value="1"/>
</dbReference>
<proteinExistence type="inferred from homology"/>
<dbReference type="Gene3D" id="3.40.50.300">
    <property type="entry name" value="P-loop containing nucleotide triphosphate hydrolases"/>
    <property type="match status" value="1"/>
</dbReference>
<evidence type="ECO:0000313" key="7">
    <source>
        <dbReference type="Proteomes" id="UP001553843"/>
    </source>
</evidence>
<evidence type="ECO:0000313" key="6">
    <source>
        <dbReference type="EMBL" id="MEW2363412.1"/>
    </source>
</evidence>
<dbReference type="InterPro" id="IPR027417">
    <property type="entry name" value="P-loop_NTPase"/>
</dbReference>
<evidence type="ECO:0000256" key="1">
    <source>
        <dbReference type="ARBA" id="ARBA00010378"/>
    </source>
</evidence>
<keyword evidence="2" id="KW-0547">Nucleotide-binding</keyword>
<dbReference type="InterPro" id="IPR003593">
    <property type="entry name" value="AAA+_ATPase"/>
</dbReference>
<feature type="domain" description="AAA+ ATPase" evidence="5">
    <location>
        <begin position="386"/>
        <end position="527"/>
    </location>
</feature>
<keyword evidence="7" id="KW-1185">Reference proteome</keyword>
<dbReference type="RefSeq" id="WP_359778713.1">
    <property type="nucleotide sequence ID" value="NZ_JBEYRR010000005.1"/>
</dbReference>
<dbReference type="CDD" id="cd00009">
    <property type="entry name" value="AAA"/>
    <property type="match status" value="1"/>
</dbReference>
<protein>
    <submittedName>
        <fullName evidence="6">AAA family ATPase</fullName>
    </submittedName>
</protein>
<dbReference type="InterPro" id="IPR011990">
    <property type="entry name" value="TPR-like_helical_dom_sf"/>
</dbReference>